<accession>X0THA9</accession>
<protein>
    <submittedName>
        <fullName evidence="1">Uncharacterized protein</fullName>
    </submittedName>
</protein>
<evidence type="ECO:0000313" key="1">
    <source>
        <dbReference type="EMBL" id="GAF86681.1"/>
    </source>
</evidence>
<reference evidence="1" key="1">
    <citation type="journal article" date="2014" name="Front. Microbiol.">
        <title>High frequency of phylogenetically diverse reductive dehalogenase-homologous genes in deep subseafloor sedimentary metagenomes.</title>
        <authorList>
            <person name="Kawai M."/>
            <person name="Futagami T."/>
            <person name="Toyoda A."/>
            <person name="Takaki Y."/>
            <person name="Nishi S."/>
            <person name="Hori S."/>
            <person name="Arai W."/>
            <person name="Tsubouchi T."/>
            <person name="Morono Y."/>
            <person name="Uchiyama I."/>
            <person name="Ito T."/>
            <person name="Fujiyama A."/>
            <person name="Inagaki F."/>
            <person name="Takami H."/>
        </authorList>
    </citation>
    <scope>NUCLEOTIDE SEQUENCE</scope>
    <source>
        <strain evidence="1">Expedition CK06-06</strain>
    </source>
</reference>
<name>X0THA9_9ZZZZ</name>
<proteinExistence type="predicted"/>
<sequence length="70" mass="7667">MYPARPSVILSGPANMLRHATAALTVPPQSWLDTKAFLAHIYAIAALFDFNVEVIQNATNWDIKKAKAGE</sequence>
<dbReference type="EMBL" id="BARS01017675">
    <property type="protein sequence ID" value="GAF86681.1"/>
    <property type="molecule type" value="Genomic_DNA"/>
</dbReference>
<organism evidence="1">
    <name type="scientific">marine sediment metagenome</name>
    <dbReference type="NCBI Taxonomy" id="412755"/>
    <lineage>
        <taxon>unclassified sequences</taxon>
        <taxon>metagenomes</taxon>
        <taxon>ecological metagenomes</taxon>
    </lineage>
</organism>
<gene>
    <name evidence="1" type="ORF">S01H1_28875</name>
</gene>
<comment type="caution">
    <text evidence="1">The sequence shown here is derived from an EMBL/GenBank/DDBJ whole genome shotgun (WGS) entry which is preliminary data.</text>
</comment>
<dbReference type="AlphaFoldDB" id="X0THA9"/>